<dbReference type="GO" id="GO:0016705">
    <property type="term" value="F:oxidoreductase activity, acting on paired donors, with incorporation or reduction of molecular oxygen"/>
    <property type="evidence" value="ECO:0007669"/>
    <property type="project" value="InterPro"/>
</dbReference>
<evidence type="ECO:0000256" key="2">
    <source>
        <dbReference type="ARBA" id="ARBA00004370"/>
    </source>
</evidence>
<dbReference type="GO" id="GO:0004497">
    <property type="term" value="F:monooxygenase activity"/>
    <property type="evidence" value="ECO:0007669"/>
    <property type="project" value="UniProtKB-KW"/>
</dbReference>
<dbReference type="InterPro" id="IPR050121">
    <property type="entry name" value="Cytochrome_P450_monoxygenase"/>
</dbReference>
<dbReference type="GO" id="GO:0016020">
    <property type="term" value="C:membrane"/>
    <property type="evidence" value="ECO:0007669"/>
    <property type="project" value="UniProtKB-SubCell"/>
</dbReference>
<evidence type="ECO:0000256" key="9">
    <source>
        <dbReference type="ARBA" id="ARBA00023002"/>
    </source>
</evidence>
<organism evidence="14 15">
    <name type="scientific">Gymnopus androsaceus JB14</name>
    <dbReference type="NCBI Taxonomy" id="1447944"/>
    <lineage>
        <taxon>Eukaryota</taxon>
        <taxon>Fungi</taxon>
        <taxon>Dikarya</taxon>
        <taxon>Basidiomycota</taxon>
        <taxon>Agaricomycotina</taxon>
        <taxon>Agaricomycetes</taxon>
        <taxon>Agaricomycetidae</taxon>
        <taxon>Agaricales</taxon>
        <taxon>Marasmiineae</taxon>
        <taxon>Omphalotaceae</taxon>
        <taxon>Gymnopus</taxon>
    </lineage>
</organism>
<dbReference type="GO" id="GO:0020037">
    <property type="term" value="F:heme binding"/>
    <property type="evidence" value="ECO:0007669"/>
    <property type="project" value="InterPro"/>
</dbReference>
<dbReference type="GO" id="GO:0005506">
    <property type="term" value="F:iron ion binding"/>
    <property type="evidence" value="ECO:0007669"/>
    <property type="project" value="InterPro"/>
</dbReference>
<reference evidence="14" key="1">
    <citation type="journal article" date="2019" name="Environ. Microbiol.">
        <title>Fungal ecological strategies reflected in gene transcription - a case study of two litter decomposers.</title>
        <authorList>
            <person name="Barbi F."/>
            <person name="Kohler A."/>
            <person name="Barry K."/>
            <person name="Baskaran P."/>
            <person name="Daum C."/>
            <person name="Fauchery L."/>
            <person name="Ihrmark K."/>
            <person name="Kuo A."/>
            <person name="LaButti K."/>
            <person name="Lipzen A."/>
            <person name="Morin E."/>
            <person name="Grigoriev I.V."/>
            <person name="Henrissat B."/>
            <person name="Lindahl B."/>
            <person name="Martin F."/>
        </authorList>
    </citation>
    <scope>NUCLEOTIDE SEQUENCE</scope>
    <source>
        <strain evidence="14">JB14</strain>
    </source>
</reference>
<dbReference type="InterPro" id="IPR001128">
    <property type="entry name" value="Cyt_P450"/>
</dbReference>
<evidence type="ECO:0000256" key="1">
    <source>
        <dbReference type="ARBA" id="ARBA00001971"/>
    </source>
</evidence>
<comment type="cofactor">
    <cofactor evidence="1 13">
        <name>heme</name>
        <dbReference type="ChEBI" id="CHEBI:30413"/>
    </cofactor>
</comment>
<comment type="pathway">
    <text evidence="3">Secondary metabolite biosynthesis; terpenoid biosynthesis.</text>
</comment>
<keyword evidence="10 13" id="KW-0408">Iron</keyword>
<dbReference type="OrthoDB" id="1470350at2759"/>
<dbReference type="InterPro" id="IPR036396">
    <property type="entry name" value="Cyt_P450_sf"/>
</dbReference>
<evidence type="ECO:0000256" key="4">
    <source>
        <dbReference type="ARBA" id="ARBA00010617"/>
    </source>
</evidence>
<dbReference type="Proteomes" id="UP000799118">
    <property type="component" value="Unassembled WGS sequence"/>
</dbReference>
<name>A0A6A4HYB3_9AGAR</name>
<dbReference type="SUPFAM" id="SSF48264">
    <property type="entry name" value="Cytochrome P450"/>
    <property type="match status" value="1"/>
</dbReference>
<evidence type="ECO:0000256" key="11">
    <source>
        <dbReference type="ARBA" id="ARBA00023033"/>
    </source>
</evidence>
<keyword evidence="5 13" id="KW-0349">Heme</keyword>
<dbReference type="PANTHER" id="PTHR24305">
    <property type="entry name" value="CYTOCHROME P450"/>
    <property type="match status" value="1"/>
</dbReference>
<comment type="subcellular location">
    <subcellularLocation>
        <location evidence="2">Membrane</location>
    </subcellularLocation>
</comment>
<dbReference type="Pfam" id="PF00067">
    <property type="entry name" value="p450"/>
    <property type="match status" value="1"/>
</dbReference>
<feature type="binding site" description="axial binding residue" evidence="13">
    <location>
        <position position="471"/>
    </location>
    <ligand>
        <name>heme</name>
        <dbReference type="ChEBI" id="CHEBI:30413"/>
    </ligand>
    <ligandPart>
        <name>Fe</name>
        <dbReference type="ChEBI" id="CHEBI:18248"/>
    </ligandPart>
</feature>
<dbReference type="PANTHER" id="PTHR24305:SF166">
    <property type="entry name" value="CYTOCHROME P450 12A4, MITOCHONDRIAL-RELATED"/>
    <property type="match status" value="1"/>
</dbReference>
<protein>
    <submittedName>
        <fullName evidence="14">Cytochrome P450</fullName>
    </submittedName>
</protein>
<keyword evidence="12" id="KW-0472">Membrane</keyword>
<dbReference type="PRINTS" id="PR00385">
    <property type="entry name" value="P450"/>
</dbReference>
<dbReference type="Gene3D" id="1.10.630.10">
    <property type="entry name" value="Cytochrome P450"/>
    <property type="match status" value="1"/>
</dbReference>
<evidence type="ECO:0000256" key="3">
    <source>
        <dbReference type="ARBA" id="ARBA00004721"/>
    </source>
</evidence>
<evidence type="ECO:0000256" key="10">
    <source>
        <dbReference type="ARBA" id="ARBA00023004"/>
    </source>
</evidence>
<comment type="similarity">
    <text evidence="4">Belongs to the cytochrome P450 family.</text>
</comment>
<gene>
    <name evidence="14" type="ORF">BT96DRAFT_880110</name>
</gene>
<evidence type="ECO:0000256" key="6">
    <source>
        <dbReference type="ARBA" id="ARBA00022692"/>
    </source>
</evidence>
<keyword evidence="8" id="KW-1133">Transmembrane helix</keyword>
<evidence type="ECO:0000313" key="15">
    <source>
        <dbReference type="Proteomes" id="UP000799118"/>
    </source>
</evidence>
<sequence length="530" mass="58889">MESIVLTAAIGFGVLWLWSGRFGFLSKIPGPPSPSWIYGNMRELVLAENYGDYEFKWQEKYGMVYKVRGCFGKDRLMVSDPAALKYILSDTAIFARSDQQQRVVRELIGEKTMFYVHGKFPSNSPFFLLIPVTGADHRRLRNIMNPAFSATYIRALPPIFKKVAHRLIENWDTVQESQPSGEPMDIFHSLHDATLDAIGEGTCHYMIDNALFRTLASTRSKLGIITDALIPLVPTFLLRATLHLPTQAFRLLQKNKAIASRVSDDLLKSRMETLKMGDESGRDLLSVLVKANMSDNSAGRMTYEEFSQQIPSVVIAGQETTANTIAWALYELAKNPEYQEQVRQEIATKLTAGEPSFSDLDGLIYLNAFMKEVLRVYAGLPISERQATRDTVLPLSQPIITTTGESINEIPIEKGQHIAVAISAYNKSASVWGEDALEFKPSRWINGGVPAGNAVGPYANLLTFLGGARVCIGWRFAITEIQVILSELIRHFTFALPQDSDICCNVALTIVPVTKSTGSTSLPLIVTRVE</sequence>
<dbReference type="PRINTS" id="PR00463">
    <property type="entry name" value="EP450I"/>
</dbReference>
<dbReference type="AlphaFoldDB" id="A0A6A4HYB3"/>
<dbReference type="InterPro" id="IPR002401">
    <property type="entry name" value="Cyt_P450_E_grp-I"/>
</dbReference>
<keyword evidence="11" id="KW-0503">Monooxygenase</keyword>
<keyword evidence="9" id="KW-0560">Oxidoreductase</keyword>
<keyword evidence="15" id="KW-1185">Reference proteome</keyword>
<proteinExistence type="inferred from homology"/>
<dbReference type="EMBL" id="ML769443">
    <property type="protein sequence ID" value="KAE9401744.1"/>
    <property type="molecule type" value="Genomic_DNA"/>
</dbReference>
<evidence type="ECO:0000256" key="8">
    <source>
        <dbReference type="ARBA" id="ARBA00022989"/>
    </source>
</evidence>
<keyword evidence="6" id="KW-0812">Transmembrane</keyword>
<accession>A0A6A4HYB3</accession>
<evidence type="ECO:0000313" key="14">
    <source>
        <dbReference type="EMBL" id="KAE9401744.1"/>
    </source>
</evidence>
<evidence type="ECO:0000256" key="7">
    <source>
        <dbReference type="ARBA" id="ARBA00022723"/>
    </source>
</evidence>
<evidence type="ECO:0000256" key="13">
    <source>
        <dbReference type="PIRSR" id="PIRSR602401-1"/>
    </source>
</evidence>
<keyword evidence="7 13" id="KW-0479">Metal-binding</keyword>
<evidence type="ECO:0000256" key="12">
    <source>
        <dbReference type="ARBA" id="ARBA00023136"/>
    </source>
</evidence>
<evidence type="ECO:0000256" key="5">
    <source>
        <dbReference type="ARBA" id="ARBA00022617"/>
    </source>
</evidence>